<evidence type="ECO:0000256" key="2">
    <source>
        <dbReference type="ARBA" id="ARBA00022691"/>
    </source>
</evidence>
<evidence type="ECO:0000313" key="11">
    <source>
        <dbReference type="EMBL" id="KPL76976.1"/>
    </source>
</evidence>
<proteinExistence type="predicted"/>
<keyword evidence="8" id="KW-0456">Lyase</keyword>
<dbReference type="SUPFAM" id="SSF56276">
    <property type="entry name" value="S-adenosylmethionine decarboxylase"/>
    <property type="match status" value="1"/>
</dbReference>
<evidence type="ECO:0000256" key="1">
    <source>
        <dbReference type="ARBA" id="ARBA00001928"/>
    </source>
</evidence>
<dbReference type="GO" id="GO:0008295">
    <property type="term" value="P:spermidine biosynthetic process"/>
    <property type="evidence" value="ECO:0007669"/>
    <property type="project" value="UniProtKB-KW"/>
</dbReference>
<keyword evidence="5" id="KW-0745">Spermidine biosynthesis</keyword>
<keyword evidence="2" id="KW-0949">S-adenosyl-L-methionine</keyword>
<evidence type="ECO:0000256" key="4">
    <source>
        <dbReference type="ARBA" id="ARBA00022813"/>
    </source>
</evidence>
<name>A0A0P6Y5V8_9CHLR</name>
<dbReference type="Proteomes" id="UP000050417">
    <property type="component" value="Unassembled WGS sequence"/>
</dbReference>
<dbReference type="InterPro" id="IPR003826">
    <property type="entry name" value="AdoMetDC_fam_prok"/>
</dbReference>
<dbReference type="GO" id="GO:0004014">
    <property type="term" value="F:adenosylmethionine decarboxylase activity"/>
    <property type="evidence" value="ECO:0007669"/>
    <property type="project" value="InterPro"/>
</dbReference>
<dbReference type="GO" id="GO:0005829">
    <property type="term" value="C:cytosol"/>
    <property type="evidence" value="ECO:0007669"/>
    <property type="project" value="TreeGrafter"/>
</dbReference>
<evidence type="ECO:0000256" key="8">
    <source>
        <dbReference type="ARBA" id="ARBA00023239"/>
    </source>
</evidence>
<evidence type="ECO:0000256" key="6">
    <source>
        <dbReference type="ARBA" id="ARBA00023115"/>
    </source>
</evidence>
<dbReference type="PANTHER" id="PTHR33866">
    <property type="entry name" value="S-ADENOSYLMETHIONINE DECARBOXYLASE PROENZYME"/>
    <property type="match status" value="1"/>
</dbReference>
<dbReference type="Gene3D" id="3.60.90.10">
    <property type="entry name" value="S-adenosylmethionine decarboxylase"/>
    <property type="match status" value="1"/>
</dbReference>
<evidence type="ECO:0000256" key="7">
    <source>
        <dbReference type="ARBA" id="ARBA00023145"/>
    </source>
</evidence>
<comment type="cofactor">
    <cofactor evidence="1">
        <name>pyruvate</name>
        <dbReference type="ChEBI" id="CHEBI:15361"/>
    </cofactor>
</comment>
<dbReference type="NCBIfam" id="TIGR03330">
    <property type="entry name" value="SAM_DCase_Bsu"/>
    <property type="match status" value="1"/>
</dbReference>
<evidence type="ECO:0000256" key="3">
    <source>
        <dbReference type="ARBA" id="ARBA00022793"/>
    </source>
</evidence>
<dbReference type="PANTHER" id="PTHR33866:SF2">
    <property type="entry name" value="S-ADENOSYLMETHIONINE DECARBOXYLASE PROENZYME"/>
    <property type="match status" value="1"/>
</dbReference>
<organism evidence="11 12">
    <name type="scientific">Ornatilinea apprima</name>
    <dbReference type="NCBI Taxonomy" id="1134406"/>
    <lineage>
        <taxon>Bacteria</taxon>
        <taxon>Bacillati</taxon>
        <taxon>Chloroflexota</taxon>
        <taxon>Anaerolineae</taxon>
        <taxon>Anaerolineales</taxon>
        <taxon>Anaerolineaceae</taxon>
        <taxon>Ornatilinea</taxon>
    </lineage>
</organism>
<dbReference type="Pfam" id="PF02675">
    <property type="entry name" value="AdoMet_dc"/>
    <property type="match status" value="1"/>
</dbReference>
<dbReference type="EMBL" id="LGCL01000024">
    <property type="protein sequence ID" value="KPL76976.1"/>
    <property type="molecule type" value="Genomic_DNA"/>
</dbReference>
<keyword evidence="4" id="KW-0068">Autocatalytic cleavage</keyword>
<reference evidence="11 12" key="1">
    <citation type="submission" date="2015-07" db="EMBL/GenBank/DDBJ databases">
        <title>Genome sequence of Ornatilinea apprima DSM 23815.</title>
        <authorList>
            <person name="Hemp J."/>
            <person name="Ward L.M."/>
            <person name="Pace L.A."/>
            <person name="Fischer W.W."/>
        </authorList>
    </citation>
    <scope>NUCLEOTIDE SEQUENCE [LARGE SCALE GENOMIC DNA]</scope>
    <source>
        <strain evidence="11 12">P3M-1</strain>
    </source>
</reference>
<comment type="caution">
    <text evidence="11">The sequence shown here is derived from an EMBL/GenBank/DDBJ whole genome shotgun (WGS) entry which is preliminary data.</text>
</comment>
<evidence type="ECO:0000256" key="5">
    <source>
        <dbReference type="ARBA" id="ARBA00023066"/>
    </source>
</evidence>
<evidence type="ECO:0008006" key="13">
    <source>
        <dbReference type="Google" id="ProtNLM"/>
    </source>
</evidence>
<dbReference type="InterPro" id="IPR016067">
    <property type="entry name" value="S-AdoMet_deCO2ase_core"/>
</dbReference>
<keyword evidence="9" id="KW-0704">Schiff base</keyword>
<sequence>MDARRSRDLFYQAVFESGLTIVSEGYYEFSPHGFTCFLLLAESHASLHAWPEHGYCAIDLFTCNLDLDIQPLINRLQVMFGAADISVRKIEREAEVREPCLI</sequence>
<gene>
    <name evidence="11" type="ORF">ADN00_10375</name>
</gene>
<evidence type="ECO:0000313" key="12">
    <source>
        <dbReference type="Proteomes" id="UP000050417"/>
    </source>
</evidence>
<keyword evidence="12" id="KW-1185">Reference proteome</keyword>
<evidence type="ECO:0000256" key="9">
    <source>
        <dbReference type="ARBA" id="ARBA00023270"/>
    </source>
</evidence>
<dbReference type="InterPro" id="IPR017716">
    <property type="entry name" value="S-AdoMet_deCOase_pro-enz"/>
</dbReference>
<dbReference type="AlphaFoldDB" id="A0A0P6Y5V8"/>
<keyword evidence="10" id="KW-0670">Pyruvate</keyword>
<evidence type="ECO:0000256" key="10">
    <source>
        <dbReference type="ARBA" id="ARBA00023317"/>
    </source>
</evidence>
<keyword evidence="7" id="KW-0865">Zymogen</keyword>
<dbReference type="STRING" id="1134406.ADN00_10375"/>
<keyword evidence="3" id="KW-0210">Decarboxylase</keyword>
<accession>A0A0P6Y5V8</accession>
<protein>
    <recommendedName>
        <fullName evidence="13">S-adenosylmethionine decarboxylase</fullName>
    </recommendedName>
</protein>
<keyword evidence="6" id="KW-0620">Polyamine biosynthesis</keyword>